<dbReference type="GO" id="GO:0045004">
    <property type="term" value="P:DNA replication proofreading"/>
    <property type="evidence" value="ECO:0007669"/>
    <property type="project" value="TreeGrafter"/>
</dbReference>
<dbReference type="GO" id="GO:0003887">
    <property type="term" value="F:DNA-directed DNA polymerase activity"/>
    <property type="evidence" value="ECO:0007669"/>
    <property type="project" value="UniProtKB-EC"/>
</dbReference>
<dbReference type="GO" id="GO:0005829">
    <property type="term" value="C:cytosol"/>
    <property type="evidence" value="ECO:0007669"/>
    <property type="project" value="TreeGrafter"/>
</dbReference>
<dbReference type="Gene3D" id="3.30.420.10">
    <property type="entry name" value="Ribonuclease H-like superfamily/Ribonuclease H"/>
    <property type="match status" value="1"/>
</dbReference>
<reference evidence="2 3" key="1">
    <citation type="submission" date="2015-09" db="EMBL/GenBank/DDBJ databases">
        <authorList>
            <consortium name="Pathogen Informatics"/>
        </authorList>
    </citation>
    <scope>NUCLEOTIDE SEQUENCE [LARGE SCALE GENOMIC DNA]</scope>
    <source>
        <strain evidence="2 3">2789STDY5608868</strain>
    </source>
</reference>
<dbReference type="CDD" id="cd06127">
    <property type="entry name" value="DEDDh"/>
    <property type="match status" value="1"/>
</dbReference>
<dbReference type="EMBL" id="CYXT01000033">
    <property type="protein sequence ID" value="CUN16983.1"/>
    <property type="molecule type" value="Genomic_DNA"/>
</dbReference>
<dbReference type="EC" id="2.7.7.7" evidence="2"/>
<dbReference type="GO" id="GO:0008408">
    <property type="term" value="F:3'-5' exonuclease activity"/>
    <property type="evidence" value="ECO:0007669"/>
    <property type="project" value="TreeGrafter"/>
</dbReference>
<keyword evidence="2" id="KW-0548">Nucleotidyltransferase</keyword>
<dbReference type="SMART" id="SM00479">
    <property type="entry name" value="EXOIII"/>
    <property type="match status" value="1"/>
</dbReference>
<dbReference type="RefSeq" id="WP_044922616.1">
    <property type="nucleotide sequence ID" value="NZ_CYXT01000033.1"/>
</dbReference>
<dbReference type="AlphaFoldDB" id="A0A173UPI6"/>
<evidence type="ECO:0000259" key="1">
    <source>
        <dbReference type="SMART" id="SM00479"/>
    </source>
</evidence>
<name>A0A173UPI6_ANAHA</name>
<dbReference type="GO" id="GO:0003676">
    <property type="term" value="F:nucleic acid binding"/>
    <property type="evidence" value="ECO:0007669"/>
    <property type="project" value="InterPro"/>
</dbReference>
<keyword evidence="2" id="KW-0808">Transferase</keyword>
<evidence type="ECO:0000313" key="3">
    <source>
        <dbReference type="Proteomes" id="UP000095598"/>
    </source>
</evidence>
<dbReference type="SUPFAM" id="SSF53098">
    <property type="entry name" value="Ribonuclease H-like"/>
    <property type="match status" value="1"/>
</dbReference>
<protein>
    <submittedName>
        <fullName evidence="2">DNA polymerase III polC-type</fullName>
        <ecNumber evidence="2">2.7.7.7</ecNumber>
    </submittedName>
</protein>
<dbReference type="InterPro" id="IPR012337">
    <property type="entry name" value="RNaseH-like_sf"/>
</dbReference>
<dbReference type="Pfam" id="PF00929">
    <property type="entry name" value="RNase_T"/>
    <property type="match status" value="1"/>
</dbReference>
<dbReference type="InterPro" id="IPR036397">
    <property type="entry name" value="RNaseH_sf"/>
</dbReference>
<dbReference type="InterPro" id="IPR013520">
    <property type="entry name" value="Ribonucl_H"/>
</dbReference>
<gene>
    <name evidence="2" type="primary">polC_3</name>
    <name evidence="2" type="ORF">ERS852425_03074</name>
</gene>
<dbReference type="Proteomes" id="UP000095598">
    <property type="component" value="Unassembled WGS sequence"/>
</dbReference>
<dbReference type="PANTHER" id="PTHR30231">
    <property type="entry name" value="DNA POLYMERASE III SUBUNIT EPSILON"/>
    <property type="match status" value="1"/>
</dbReference>
<dbReference type="PANTHER" id="PTHR30231:SF41">
    <property type="entry name" value="DNA POLYMERASE III SUBUNIT EPSILON"/>
    <property type="match status" value="1"/>
</dbReference>
<accession>A0A173UPI6</accession>
<organism evidence="2 3">
    <name type="scientific">Anaerostipes hadrus</name>
    <dbReference type="NCBI Taxonomy" id="649756"/>
    <lineage>
        <taxon>Bacteria</taxon>
        <taxon>Bacillati</taxon>
        <taxon>Bacillota</taxon>
        <taxon>Clostridia</taxon>
        <taxon>Lachnospirales</taxon>
        <taxon>Lachnospiraceae</taxon>
        <taxon>Anaerostipes</taxon>
    </lineage>
</organism>
<evidence type="ECO:0000313" key="2">
    <source>
        <dbReference type="EMBL" id="CUN16983.1"/>
    </source>
</evidence>
<sequence length="297" mass="34573">MSSKFNFLKQDLTAMTQDKDFFCFDVETTGLSPSDNRIIQLSMIHGRFEGIKPVEIDRMNFYINPGKGHLPLPDKIVDLTGITTETVMNQGISEQEAVQRIQNFFGEYKINLTGWNVSFDCKFLTSLYARQLLEFEPNLVVDAMQIAKQRIPKTEIKNYKLITVAENFHLDDGISFHDSMEDTHVTFLIFNILSQELLEEEENSEPLQLIKPIVYKMESWSHFYSQTSMIKRIYLDTSVGSIFYDQYKDEFGAKSKELDLDMIDSNYLMEFMLCFTHTTRIGVNSIQEWKGRIEFDS</sequence>
<feature type="domain" description="Exonuclease" evidence="1">
    <location>
        <begin position="20"/>
        <end position="199"/>
    </location>
</feature>
<proteinExistence type="predicted"/>